<dbReference type="GO" id="GO:0006351">
    <property type="term" value="P:DNA-templated transcription"/>
    <property type="evidence" value="ECO:0007669"/>
    <property type="project" value="InterPro"/>
</dbReference>
<feature type="compositionally biased region" description="Polar residues" evidence="8">
    <location>
        <begin position="1"/>
        <end position="11"/>
    </location>
</feature>
<evidence type="ECO:0000256" key="7">
    <source>
        <dbReference type="RuleBase" id="RU364050"/>
    </source>
</evidence>
<comment type="similarity">
    <text evidence="1">Belongs to the totiviridae RNA-directed RNA polymerase family.</text>
</comment>
<keyword evidence="4 7" id="KW-0548">Nucleotidyltransferase</keyword>
<evidence type="ECO:0000256" key="2">
    <source>
        <dbReference type="ARBA" id="ARBA00022484"/>
    </source>
</evidence>
<keyword evidence="2 7" id="KW-0696">RNA-directed RNA polymerase</keyword>
<keyword evidence="7" id="KW-0693">Viral RNA replication</keyword>
<dbReference type="GO" id="GO:0000166">
    <property type="term" value="F:nucleotide binding"/>
    <property type="evidence" value="ECO:0007669"/>
    <property type="project" value="UniProtKB-KW"/>
</dbReference>
<dbReference type="GO" id="GO:0003723">
    <property type="term" value="F:RNA binding"/>
    <property type="evidence" value="ECO:0007669"/>
    <property type="project" value="InterPro"/>
</dbReference>
<evidence type="ECO:0000256" key="4">
    <source>
        <dbReference type="ARBA" id="ARBA00022695"/>
    </source>
</evidence>
<accession>G9CIP0</accession>
<evidence type="ECO:0000256" key="5">
    <source>
        <dbReference type="ARBA" id="ARBA00022741"/>
    </source>
</evidence>
<reference evidence="9" key="1">
    <citation type="journal article" date="2012" name="Infect. Genet. Evol.">
        <title>Genetic characterization of three Cuban Trichomonas vaginalis virus. Phylogeny of Totiviridae family.</title>
        <authorList>
            <person name="Fraga J."/>
            <person name="Rojas L."/>
            <person name="Sariego I."/>
            <person name="Fernandez-Calienes A."/>
        </authorList>
    </citation>
    <scope>NUCLEOTIDE SEQUENCE</scope>
    <source>
        <strain evidence="9">C351</strain>
    </source>
</reference>
<dbReference type="SUPFAM" id="SSF56672">
    <property type="entry name" value="DNA/RNA polymerases"/>
    <property type="match status" value="1"/>
</dbReference>
<dbReference type="EMBL" id="JF436871">
    <property type="protein sequence ID" value="AET81016.1"/>
    <property type="molecule type" value="Genomic_RNA"/>
</dbReference>
<comment type="catalytic activity">
    <reaction evidence="6 7">
        <text>RNA(n) + a ribonucleoside 5'-triphosphate = RNA(n+1) + diphosphate</text>
        <dbReference type="Rhea" id="RHEA:21248"/>
        <dbReference type="Rhea" id="RHEA-COMP:14527"/>
        <dbReference type="Rhea" id="RHEA-COMP:17342"/>
        <dbReference type="ChEBI" id="CHEBI:33019"/>
        <dbReference type="ChEBI" id="CHEBI:61557"/>
        <dbReference type="ChEBI" id="CHEBI:140395"/>
        <dbReference type="EC" id="2.7.7.48"/>
    </reaction>
</comment>
<evidence type="ECO:0000256" key="6">
    <source>
        <dbReference type="ARBA" id="ARBA00048744"/>
    </source>
</evidence>
<dbReference type="GO" id="GO:0003968">
    <property type="term" value="F:RNA-directed RNA polymerase activity"/>
    <property type="evidence" value="ECO:0007669"/>
    <property type="project" value="UniProtKB-KW"/>
</dbReference>
<dbReference type="EC" id="2.7.7.48" evidence="7"/>
<keyword evidence="5 7" id="KW-0547">Nucleotide-binding</keyword>
<feature type="region of interest" description="Disordered" evidence="8">
    <location>
        <begin position="1"/>
        <end position="33"/>
    </location>
</feature>
<evidence type="ECO:0000256" key="3">
    <source>
        <dbReference type="ARBA" id="ARBA00022679"/>
    </source>
</evidence>
<proteinExistence type="inferred from homology"/>
<evidence type="ECO:0000256" key="1">
    <source>
        <dbReference type="ARBA" id="ARBA00010455"/>
    </source>
</evidence>
<name>G9CIP0_9VIRU</name>
<dbReference type="InterPro" id="IPR001795">
    <property type="entry name" value="RNA-dir_pol_luteovirus"/>
</dbReference>
<sequence length="1437" mass="162743">MASTLLSSDKSATLGKDTEVINMPNSSPPDNPSWDHSFPGLTMVLDDMSKNPFVNINEIRSVIRNFQRQMILPRTGIRPDAQPRTVDSFEGVVNRIQCTVETQLVGATYTVLQETQNHDKSFTEDSTTITPASIPPSISLLDKSRHNRSILRIIQNFKANYLGYLLDTPQLQTPQYPQLLAYLFGQLIAIWDRLDLLRPSCPLSLADALNGFTLAQYARPRYDDHRHAWACQGPLVIPAASNSDCGPCGFVQIKANQGQTLPLGACHFVNPERVNDQSFQEFLWLIFATHHRMPNQMQNNWPFSLNIVSTCAAPDRQAPHAGELTEERVRLARDTGHRILLSKKNDDEETLRYYQLKGIETMFRPCCLYTEGGLLRKATRYVSMVPLNGLYYYNGATSYVVSSIVTDAHPGITSAIESFVDIMVLQAVFSFSGPKVVAAKVNARKIDAAMVFGPAVAEVDGFVYDPLLPAPPLSAFYTEFIHRPAELRIFQRAMSQIYGSHAPLIIANVINSIHNCKTKIVNNKLRATFVRRPPGAPHLISDTAIINRFHDPELAYALGILADGIAPLDGSHEYNVLDELDYLYNGGDIRNCFGLNALNTRGLGQIVHIRPKREPGKRPRRGFYTTLDGQVHPVTQDAPLDEIYHWRDHGNLTRPYSCHILDSQGLEFADRFQRTVTRKDPCGRLLTGQDMRCLPGPQLRAKAGQRHVERINQCGGSVIYPRLSTARACSLSAIDMMTLALAYQLCYLYKSTDLHRQLDTMIPQSYLTFLEWLLSFDPHNVKSSIRHFPSQDFHEVITHSLSFLTKEQEITLFPIKDIVQANRRVNAYARNLLDASPLPDGALQLMLLPNTANDVVCAILLLGDVLWMLRCPISIIVNISRAICGNDSFLKVLSDFNKMLGLTKIPLANCLTELNTLQGRGVTSCDGKSDFTYLIADVNPHDSKISRENLREAMYQICKEEITRKEVFDSFKQHVFTSGYWSKKGAHHHPLFGSYDNVLECVENVDLDRVLKSHRAVYITQAPKLEHGKTRFIYNCDTVSYIYFDYNLNYIENVWSNIHVLLKTFYMFGVVFSRLNYDEYCMLDYTDFNSQHSIESMKQVFLCLFPFLPRSMHSILQWCVTSFDNMYMNKTHWGSTLPSGHRATTFINSVLNRAYLLPFLQVCNAFHTPDDVLLCGKADYRTLIKTVPYELFKTKQSFGPSPEFLRLHKHNDLVSGYPARAKSRCVSPNWLSFAFPLWQPSLLSCMQQLYTISARSGLKPYIPVTLKLGVQRRYDLRSRITNGLFSGDIVPSGCPCYKSNAALLSAVDPDTVVKAPPTFYDLRTLHILKHSSPWINSASTYMDLLERRHMQSDNKNVIYSIQYVPSKMLPLIDVDPADATPLRKRYHPRSHIAQGLPRDAHLKELTFATCRVRPATARRLGSLWPAKTIFVMMPVYV</sequence>
<organism evidence="9">
    <name type="scientific">Trichomonas vaginalis virus 2</name>
    <dbReference type="NCBI Taxonomy" id="674954"/>
    <lineage>
        <taxon>Viruses</taxon>
        <taxon>Riboviria</taxon>
        <taxon>Orthornavirae</taxon>
        <taxon>Duplornaviricota</taxon>
        <taxon>Chrymotiviricetes</taxon>
        <taxon>Ghabrivirales</taxon>
        <taxon>Alphatotivirineae</taxon>
        <taxon>Pseudototiviridae</taxon>
        <taxon>Trichomonasvirus</taxon>
        <taxon>Trichomonasvirus vagisecundus</taxon>
    </lineage>
</organism>
<protein>
    <recommendedName>
        <fullName evidence="7">RNA-directed RNA polymerase</fullName>
        <ecNumber evidence="7">2.7.7.48</ecNumber>
    </recommendedName>
</protein>
<dbReference type="Pfam" id="PF02123">
    <property type="entry name" value="RdRP_4"/>
    <property type="match status" value="1"/>
</dbReference>
<evidence type="ECO:0000313" key="9">
    <source>
        <dbReference type="EMBL" id="AET81016.1"/>
    </source>
</evidence>
<dbReference type="InterPro" id="IPR043502">
    <property type="entry name" value="DNA/RNA_pol_sf"/>
</dbReference>
<keyword evidence="3 7" id="KW-0808">Transferase</keyword>
<evidence type="ECO:0000256" key="8">
    <source>
        <dbReference type="SAM" id="MobiDB-lite"/>
    </source>
</evidence>